<dbReference type="RefSeq" id="WP_184283640.1">
    <property type="nucleotide sequence ID" value="NZ_BMCO01000002.1"/>
</dbReference>
<sequence>MNSFKALVADKTDEGTEMSVKSLNIDDLSEGDVLIDVHYSSVNYKDGMVAAKGKIAEYFPIIPGIDLAGEVIESTDDKFKKGDSVIATSYKIGTGISGGFSEVARIPAEYVVPLPDGMTLKESMELGTAGFTAGISISKLEQAGMTPDNGEVLVAGASGGAGSLAISMLAALGYDVVASTGSIDEKDYLTSLGAAKVIHRDDVVNDSEKPVNKPQYQAAIDPVGGKTTEYIIKTLKPEGALATFGLVGGIQVHTTVLPFIGRGIHWLGVDSVFYPMEQRIKVWDRLAKDLKPEILDKDVVNEISLEELPQVLHDIIDGKVRGRTIVNLKNE</sequence>
<dbReference type="SMART" id="SM00829">
    <property type="entry name" value="PKS_ER"/>
    <property type="match status" value="1"/>
</dbReference>
<dbReference type="Proteomes" id="UP000534001">
    <property type="component" value="Unassembled WGS sequence"/>
</dbReference>
<evidence type="ECO:0000259" key="1">
    <source>
        <dbReference type="SMART" id="SM00829"/>
    </source>
</evidence>
<keyword evidence="5" id="KW-1185">Reference proteome</keyword>
<dbReference type="NCBIfam" id="TIGR02823">
    <property type="entry name" value="oxido_YhdH"/>
    <property type="match status" value="1"/>
</dbReference>
<dbReference type="InterPro" id="IPR036291">
    <property type="entry name" value="NAD(P)-bd_dom_sf"/>
</dbReference>
<dbReference type="Pfam" id="PF00107">
    <property type="entry name" value="ADH_zinc_N"/>
    <property type="match status" value="1"/>
</dbReference>
<evidence type="ECO:0000313" key="4">
    <source>
        <dbReference type="Proteomes" id="UP000534001"/>
    </source>
</evidence>
<gene>
    <name evidence="2" type="primary">yhfP</name>
    <name evidence="3" type="ORF">HNR41_001713</name>
    <name evidence="2" type="ORF">JEOCOQ751_00066</name>
</gene>
<evidence type="ECO:0000313" key="3">
    <source>
        <dbReference type="EMBL" id="MBB6423741.1"/>
    </source>
</evidence>
<dbReference type="InterPro" id="IPR014188">
    <property type="entry name" value="Acrylyl-CoA_reductase_AcuI"/>
</dbReference>
<dbReference type="InterPro" id="IPR051397">
    <property type="entry name" value="Zn-ADH-like_protein"/>
</dbReference>
<dbReference type="PANTHER" id="PTHR43677:SF1">
    <property type="entry name" value="ACRYLYL-COA REDUCTASE ACUI-RELATED"/>
    <property type="match status" value="1"/>
</dbReference>
<evidence type="ECO:0000313" key="5">
    <source>
        <dbReference type="Proteomes" id="UP000545588"/>
    </source>
</evidence>
<protein>
    <submittedName>
        <fullName evidence="2">Quinone oxidoreductase YhfP</fullName>
    </submittedName>
    <submittedName>
        <fullName evidence="3">YhdH/YhfP family quinone oxidoreductase</fullName>
    </submittedName>
</protein>
<dbReference type="AlphaFoldDB" id="A0A6V7R0N4"/>
<dbReference type="SUPFAM" id="SSF50129">
    <property type="entry name" value="GroES-like"/>
    <property type="match status" value="1"/>
</dbReference>
<dbReference type="GO" id="GO:0043957">
    <property type="term" value="F:acryloyl-CoA reductase (NADPH) activity"/>
    <property type="evidence" value="ECO:0007669"/>
    <property type="project" value="TreeGrafter"/>
</dbReference>
<dbReference type="Gene3D" id="3.40.50.720">
    <property type="entry name" value="NAD(P)-binding Rossmann-like Domain"/>
    <property type="match status" value="1"/>
</dbReference>
<dbReference type="Proteomes" id="UP000545588">
    <property type="component" value="Unassembled WGS sequence"/>
</dbReference>
<reference evidence="2 4" key="1">
    <citation type="submission" date="2020-07" db="EMBL/GenBank/DDBJ databases">
        <authorList>
            <person name="Criscuolo A."/>
        </authorList>
    </citation>
    <scope>NUCLEOTIDE SEQUENCE [LARGE SCALE GENOMIC DNA]</scope>
    <source>
        <strain evidence="2">CIP111751</strain>
    </source>
</reference>
<feature type="domain" description="Enoyl reductase (ER)" evidence="1">
    <location>
        <begin position="15"/>
        <end position="326"/>
    </location>
</feature>
<evidence type="ECO:0000313" key="2">
    <source>
        <dbReference type="EMBL" id="CAD2070880.1"/>
    </source>
</evidence>
<dbReference type="InterPro" id="IPR013154">
    <property type="entry name" value="ADH-like_N"/>
</dbReference>
<dbReference type="EMBL" id="JACHFF010000002">
    <property type="protein sequence ID" value="MBB6423741.1"/>
    <property type="molecule type" value="Genomic_DNA"/>
</dbReference>
<name>A0A6V7R0N4_9STAP</name>
<comment type="caution">
    <text evidence="2">The sequence shown here is derived from an EMBL/GenBank/DDBJ whole genome shotgun (WGS) entry which is preliminary data.</text>
</comment>
<dbReference type="InterPro" id="IPR011032">
    <property type="entry name" value="GroES-like_sf"/>
</dbReference>
<accession>A0A6V7R0N4</accession>
<dbReference type="EMBL" id="CAJEWA010000004">
    <property type="protein sequence ID" value="CAD2070880.1"/>
    <property type="molecule type" value="Genomic_DNA"/>
</dbReference>
<dbReference type="Pfam" id="PF08240">
    <property type="entry name" value="ADH_N"/>
    <property type="match status" value="1"/>
</dbReference>
<organism evidence="2 4">
    <name type="scientific">Jeotgalicoccus coquinae</name>
    <dbReference type="NCBI Taxonomy" id="709509"/>
    <lineage>
        <taxon>Bacteria</taxon>
        <taxon>Bacillati</taxon>
        <taxon>Bacillota</taxon>
        <taxon>Bacilli</taxon>
        <taxon>Bacillales</taxon>
        <taxon>Staphylococcaceae</taxon>
        <taxon>Jeotgalicoccus</taxon>
    </lineage>
</organism>
<dbReference type="InterPro" id="IPR013149">
    <property type="entry name" value="ADH-like_C"/>
</dbReference>
<dbReference type="PANTHER" id="PTHR43677">
    <property type="entry name" value="SHORT-CHAIN DEHYDROGENASE/REDUCTASE"/>
    <property type="match status" value="1"/>
</dbReference>
<dbReference type="Gene3D" id="3.90.180.10">
    <property type="entry name" value="Medium-chain alcohol dehydrogenases, catalytic domain"/>
    <property type="match status" value="1"/>
</dbReference>
<proteinExistence type="predicted"/>
<dbReference type="SUPFAM" id="SSF51735">
    <property type="entry name" value="NAD(P)-binding Rossmann-fold domains"/>
    <property type="match status" value="1"/>
</dbReference>
<reference evidence="3 5" key="2">
    <citation type="submission" date="2020-08" db="EMBL/GenBank/DDBJ databases">
        <title>Genomic Encyclopedia of Type Strains, Phase IV (KMG-IV): sequencing the most valuable type-strain genomes for metagenomic binning, comparative biology and taxonomic classification.</title>
        <authorList>
            <person name="Goeker M."/>
        </authorList>
    </citation>
    <scope>NUCLEOTIDE SEQUENCE [LARGE SCALE GENOMIC DNA]</scope>
    <source>
        <strain evidence="3 5">DSM 22419</strain>
    </source>
</reference>
<dbReference type="InterPro" id="IPR020843">
    <property type="entry name" value="ER"/>
</dbReference>